<dbReference type="Pfam" id="PF11127">
    <property type="entry name" value="YgaP-like_TM"/>
    <property type="match status" value="1"/>
</dbReference>
<dbReference type="AlphaFoldDB" id="D9PJK9"/>
<feature type="transmembrane region" description="Helical" evidence="1">
    <location>
        <begin position="35"/>
        <end position="58"/>
    </location>
</feature>
<proteinExistence type="predicted"/>
<sequence length="73" mass="8072">MKKNVGKTDQLIRAGLGVLFAVLALFFSYGTMRMVFGIAAGLMFFTAFTKSCMLYTLLGVDTCKFDADKNKNE</sequence>
<evidence type="ECO:0000313" key="3">
    <source>
        <dbReference type="EMBL" id="EFK96262.1"/>
    </source>
</evidence>
<accession>D9PJK9</accession>
<reference evidence="3" key="2">
    <citation type="journal article" date="2011" name="Microb. Ecol.">
        <title>Taxonomic and Functional Metagenomic Profiling of the Microbial Community in the Anoxic Sediment of a Sub-saline Shallow Lake (Laguna de Carrizo, Central Spain).</title>
        <authorList>
            <person name="Ferrer M."/>
            <person name="Guazzaroni M.E."/>
            <person name="Richter M."/>
            <person name="Garcia-Salamanca A."/>
            <person name="Yarza P."/>
            <person name="Suarez-Suarez A."/>
            <person name="Solano J."/>
            <person name="Alcaide M."/>
            <person name="van Dillewijn P."/>
            <person name="Molina-Henares M.A."/>
            <person name="Lopez-Cortes N."/>
            <person name="Al-Ramahi Y."/>
            <person name="Guerrero C."/>
            <person name="Acosta A."/>
            <person name="de Eugenio L.I."/>
            <person name="Martinez V."/>
            <person name="Marques S."/>
            <person name="Rojo F."/>
            <person name="Santero E."/>
            <person name="Genilloud O."/>
            <person name="Perez-Perez J."/>
            <person name="Rossello-Mora R."/>
            <person name="Ramos J.L."/>
        </authorList>
    </citation>
    <scope>NUCLEOTIDE SEQUENCE</scope>
</reference>
<name>D9PJK9_9ZZZZ</name>
<organism evidence="3">
    <name type="scientific">sediment metagenome</name>
    <dbReference type="NCBI Taxonomy" id="749907"/>
    <lineage>
        <taxon>unclassified sequences</taxon>
        <taxon>metagenomes</taxon>
        <taxon>ecological metagenomes</taxon>
    </lineage>
</organism>
<gene>
    <name evidence="3" type="ORF">LDC_1720</name>
</gene>
<feature type="domain" description="Inner membrane protein YgaP-like transmembrane" evidence="2">
    <location>
        <begin position="1"/>
        <end position="64"/>
    </location>
</feature>
<keyword evidence="1" id="KW-0812">Transmembrane</keyword>
<comment type="caution">
    <text evidence="3">The sequence shown here is derived from an EMBL/GenBank/DDBJ whole genome shotgun (WGS) entry which is preliminary data.</text>
</comment>
<dbReference type="InterPro" id="IPR021309">
    <property type="entry name" value="YgaP-like_TM"/>
</dbReference>
<evidence type="ECO:0000259" key="2">
    <source>
        <dbReference type="Pfam" id="PF11127"/>
    </source>
</evidence>
<feature type="transmembrane region" description="Helical" evidence="1">
    <location>
        <begin position="12"/>
        <end position="29"/>
    </location>
</feature>
<keyword evidence="1" id="KW-1133">Transmembrane helix</keyword>
<keyword evidence="1" id="KW-0472">Membrane</keyword>
<evidence type="ECO:0000256" key="1">
    <source>
        <dbReference type="SAM" id="Phobius"/>
    </source>
</evidence>
<protein>
    <submittedName>
        <fullName evidence="3">Membrane protein</fullName>
    </submittedName>
</protein>
<dbReference type="EMBL" id="ADZX01000527">
    <property type="protein sequence ID" value="EFK96262.1"/>
    <property type="molecule type" value="Genomic_DNA"/>
</dbReference>
<reference evidence="3" key="1">
    <citation type="submission" date="2010-07" db="EMBL/GenBank/DDBJ databases">
        <authorList>
            <consortium name="CONSOLIDER consortium CSD2007-00005"/>
            <person name="Guazzaroni M.-E."/>
            <person name="Richter M."/>
            <person name="Garcia-Salamanca A."/>
            <person name="Yarza P."/>
            <person name="Ferrer M."/>
        </authorList>
    </citation>
    <scope>NUCLEOTIDE SEQUENCE</scope>
</reference>